<keyword evidence="3" id="KW-0963">Cytoplasm</keyword>
<protein>
    <recommendedName>
        <fullName evidence="11">Spindle pole body component</fullName>
    </recommendedName>
</protein>
<dbReference type="Gene3D" id="1.20.120.1900">
    <property type="entry name" value="Gamma-tubulin complex, C-terminal domain"/>
    <property type="match status" value="1"/>
</dbReference>
<dbReference type="InterPro" id="IPR040457">
    <property type="entry name" value="GCP_C"/>
</dbReference>
<dbReference type="InterPro" id="IPR007259">
    <property type="entry name" value="GCP"/>
</dbReference>
<dbReference type="GO" id="GO:0000922">
    <property type="term" value="C:spindle pole"/>
    <property type="evidence" value="ECO:0007669"/>
    <property type="project" value="InterPro"/>
</dbReference>
<dbReference type="GO" id="GO:0051321">
    <property type="term" value="P:meiotic cell cycle"/>
    <property type="evidence" value="ECO:0007669"/>
    <property type="project" value="TreeGrafter"/>
</dbReference>
<dbReference type="GO" id="GO:0051011">
    <property type="term" value="F:microtubule minus-end binding"/>
    <property type="evidence" value="ECO:0007669"/>
    <property type="project" value="TreeGrafter"/>
</dbReference>
<name>A0A317XVX8_9BASI</name>
<dbReference type="GO" id="GO:0043015">
    <property type="term" value="F:gamma-tubulin binding"/>
    <property type="evidence" value="ECO:0007669"/>
    <property type="project" value="InterPro"/>
</dbReference>
<evidence type="ECO:0000256" key="4">
    <source>
        <dbReference type="ARBA" id="ARBA00022701"/>
    </source>
</evidence>
<dbReference type="STRING" id="1882483.A0A317XVX8"/>
<dbReference type="GO" id="GO:0000930">
    <property type="term" value="C:gamma-tubulin complex"/>
    <property type="evidence" value="ECO:0007669"/>
    <property type="project" value="UniProtKB-ARBA"/>
</dbReference>
<dbReference type="Pfam" id="PF04130">
    <property type="entry name" value="GCP_C_terminal"/>
    <property type="match status" value="2"/>
</dbReference>
<dbReference type="GO" id="GO:0051225">
    <property type="term" value="P:spindle assembly"/>
    <property type="evidence" value="ECO:0007669"/>
    <property type="project" value="TreeGrafter"/>
</dbReference>
<dbReference type="PANTHER" id="PTHR19302:SF68">
    <property type="entry name" value="SPINDLE POLE BODY COMPONENT"/>
    <property type="match status" value="1"/>
</dbReference>
<comment type="similarity">
    <text evidence="2">Belongs to the TUBGCP family.</text>
</comment>
<keyword evidence="4" id="KW-0493">Microtubule</keyword>
<keyword evidence="10" id="KW-1185">Reference proteome</keyword>
<evidence type="ECO:0000256" key="1">
    <source>
        <dbReference type="ARBA" id="ARBA00004245"/>
    </source>
</evidence>
<dbReference type="Proteomes" id="UP000246740">
    <property type="component" value="Unassembled WGS sequence"/>
</dbReference>
<evidence type="ECO:0000259" key="8">
    <source>
        <dbReference type="Pfam" id="PF17681"/>
    </source>
</evidence>
<dbReference type="InterPro" id="IPR042241">
    <property type="entry name" value="GCP_C_sf"/>
</dbReference>
<dbReference type="OrthoDB" id="1608002at2759"/>
<keyword evidence="5" id="KW-0206">Cytoskeleton</keyword>
<dbReference type="GO" id="GO:0031122">
    <property type="term" value="P:cytoplasmic microtubule organization"/>
    <property type="evidence" value="ECO:0007669"/>
    <property type="project" value="TreeGrafter"/>
</dbReference>
<accession>A0A317XVX8</accession>
<proteinExistence type="inferred from homology"/>
<dbReference type="AlphaFoldDB" id="A0A317XVX8"/>
<evidence type="ECO:0000256" key="3">
    <source>
        <dbReference type="ARBA" id="ARBA00022490"/>
    </source>
</evidence>
<evidence type="ECO:0000256" key="2">
    <source>
        <dbReference type="ARBA" id="ARBA00010337"/>
    </source>
</evidence>
<evidence type="ECO:0000256" key="6">
    <source>
        <dbReference type="SAM" id="MobiDB-lite"/>
    </source>
</evidence>
<feature type="region of interest" description="Disordered" evidence="6">
    <location>
        <begin position="644"/>
        <end position="674"/>
    </location>
</feature>
<dbReference type="GO" id="GO:0005874">
    <property type="term" value="C:microtubule"/>
    <property type="evidence" value="ECO:0007669"/>
    <property type="project" value="UniProtKB-KW"/>
</dbReference>
<comment type="subcellular location">
    <subcellularLocation>
        <location evidence="1">Cytoplasm</location>
        <location evidence="1">Cytoskeleton</location>
    </subcellularLocation>
</comment>
<organism evidence="9 10">
    <name type="scientific">Testicularia cyperi</name>
    <dbReference type="NCBI Taxonomy" id="1882483"/>
    <lineage>
        <taxon>Eukaryota</taxon>
        <taxon>Fungi</taxon>
        <taxon>Dikarya</taxon>
        <taxon>Basidiomycota</taxon>
        <taxon>Ustilaginomycotina</taxon>
        <taxon>Ustilaginomycetes</taxon>
        <taxon>Ustilaginales</taxon>
        <taxon>Anthracoideaceae</taxon>
        <taxon>Testicularia</taxon>
    </lineage>
</organism>
<feature type="compositionally biased region" description="Polar residues" evidence="6">
    <location>
        <begin position="1032"/>
        <end position="1043"/>
    </location>
</feature>
<feature type="region of interest" description="Disordered" evidence="6">
    <location>
        <begin position="1028"/>
        <end position="1077"/>
    </location>
</feature>
<dbReference type="InterPro" id="IPR041470">
    <property type="entry name" value="GCP_N"/>
</dbReference>
<feature type="domain" description="Gamma tubulin complex component protein N-terminal" evidence="8">
    <location>
        <begin position="269"/>
        <end position="689"/>
    </location>
</feature>
<evidence type="ECO:0000259" key="7">
    <source>
        <dbReference type="Pfam" id="PF04130"/>
    </source>
</evidence>
<gene>
    <name evidence="9" type="ORF">BCV70DRAFT_205080</name>
</gene>
<dbReference type="GO" id="GO:0005816">
    <property type="term" value="C:spindle pole body"/>
    <property type="evidence" value="ECO:0007669"/>
    <property type="project" value="UniProtKB-ARBA"/>
</dbReference>
<evidence type="ECO:0008006" key="11">
    <source>
        <dbReference type="Google" id="ProtNLM"/>
    </source>
</evidence>
<feature type="domain" description="Gamma tubulin complex component C-terminal" evidence="7">
    <location>
        <begin position="704"/>
        <end position="954"/>
    </location>
</feature>
<dbReference type="Pfam" id="PF17681">
    <property type="entry name" value="GCP_N_terminal"/>
    <property type="match status" value="1"/>
</dbReference>
<feature type="domain" description="Gamma tubulin complex component C-terminal" evidence="7">
    <location>
        <begin position="1092"/>
        <end position="1256"/>
    </location>
</feature>
<evidence type="ECO:0000313" key="9">
    <source>
        <dbReference type="EMBL" id="PWZ02435.1"/>
    </source>
</evidence>
<dbReference type="InParanoid" id="A0A317XVX8"/>
<evidence type="ECO:0000313" key="10">
    <source>
        <dbReference type="Proteomes" id="UP000246740"/>
    </source>
</evidence>
<sequence>MRCLSEQAPLMLFVASSLEPIESPEILRGVRVLVTTLALGLAGAGRPNSSSVAVSHSWGVHKEEATYLFVGLVNVAMDTHAAVTTRSWQGRGARLMNLEAAVCACAAAAAAAAGKMRWVQLRHRVVAYNREMVGDAHFCSMWASYDKEREGWQFSKTTNNFMTQYCTVLLYHARGRTCACMTHHYRTHYASSLLRHSNHPACQLASLPAYQLAQLTSSPSSPSSPSSQPPRGHALAEAAGSIYVTTLHTLPLRHTRIRTSLPPRAAIMIADLLAALIGHPSSLFASSSQHGAGVSVLRVRDDLEHILHPSEIHIINHLATFSSRYTRIKRFAEDELEVARQSAIRTALRANSLARSKLPSSEADRQSSVTLHLVPLCSTLLSILRDYHRLVLQIERDVLQQDPDLVARGHFVSLANLRARLECWDVPLNALDDLVDSLIAGPKARHPTSDAATIGQAPDENASAPDALRVQPQHRVPASWTGGLLIDLLSFRASTGVGRVANHMARLRDAVEDSWMNGLVAWICRGEIYSPATLSDIETARQAPVRKDQLVRWVDFAKAGAQDGDETMDINNHIDTSIPNADGLEEWAASAASTWIFQKDALPTSISEATADSILYIGRALYTIRTSTLSRDVAAEAQARHSTAFGSHAQLPPAMTQQHQSILRRPGVRPSRPSELDRAVQSIRNDVSEWIFRNILTTRLVCQSLQNLGDYFLHRNGPFSLNLIAQVEAMRKAKLFRARSAAASMIRANDLDLALHRASVGTLAEDDPALQKLRFVLPRGSFRPSLAAGRAAKVRETSDLMTAATSAATNPSTMALPQSLTGARFDDLLIGVPAHLHYAALFPLDLFLSPTDLAAYSRIFSYLTALKKVRARVLECWVGLSKNQRTRRKFTGTGEGGIDRGEEKRRAQLLRCSWGLVRNMSWFLDTLLGHFQTDIIDAQYVLLLEQLNVASNGLTSAHPGHTGPEAGRSHVVGVATGTAARSFSMVGPRDRKHSGQRSASPVGSVVELSSRLSTIGFPSYGSSRRPAFPVSGPTTPSIASAQTGLGHRSGRRFPSASTRPESILDGVGTTIHEDGDTDGMDANDAEDGAMLDFATLRSTHSAFLVFLQDGLLLSSPDATSSIRAVLELCNRFAGLVERWGGDVLPSLLGEDDAHSAAGQQHAVVVDRQAVIDDIAADLAGKLSQFFKLLSSYSGTGLNSRTTASQSATAIGVGDASAMASQLNVSREARLDRNASKPSARKHLEQLLLRLDYSSFFSQRQQEDRQRQHERLQLGLTVA</sequence>
<reference evidence="9 10" key="1">
    <citation type="journal article" date="2018" name="Mol. Biol. Evol.">
        <title>Broad Genomic Sampling Reveals a Smut Pathogenic Ancestry of the Fungal Clade Ustilaginomycotina.</title>
        <authorList>
            <person name="Kijpornyongpan T."/>
            <person name="Mondo S.J."/>
            <person name="Barry K."/>
            <person name="Sandor L."/>
            <person name="Lee J."/>
            <person name="Lipzen A."/>
            <person name="Pangilinan J."/>
            <person name="LaButti K."/>
            <person name="Hainaut M."/>
            <person name="Henrissat B."/>
            <person name="Grigoriev I.V."/>
            <person name="Spatafora J.W."/>
            <person name="Aime M.C."/>
        </authorList>
    </citation>
    <scope>NUCLEOTIDE SEQUENCE [LARGE SCALE GENOMIC DNA]</scope>
    <source>
        <strain evidence="9 10">MCA 3645</strain>
    </source>
</reference>
<evidence type="ECO:0000256" key="5">
    <source>
        <dbReference type="ARBA" id="ARBA00023212"/>
    </source>
</evidence>
<dbReference type="EMBL" id="KZ819189">
    <property type="protein sequence ID" value="PWZ02435.1"/>
    <property type="molecule type" value="Genomic_DNA"/>
</dbReference>
<dbReference type="PANTHER" id="PTHR19302">
    <property type="entry name" value="GAMMA TUBULIN COMPLEX PROTEIN"/>
    <property type="match status" value="1"/>
</dbReference>
<dbReference type="GO" id="GO:0000278">
    <property type="term" value="P:mitotic cell cycle"/>
    <property type="evidence" value="ECO:0007669"/>
    <property type="project" value="TreeGrafter"/>
</dbReference>
<dbReference type="GO" id="GO:0007020">
    <property type="term" value="P:microtubule nucleation"/>
    <property type="evidence" value="ECO:0007669"/>
    <property type="project" value="InterPro"/>
</dbReference>